<evidence type="ECO:0000256" key="5">
    <source>
        <dbReference type="ARBA" id="ARBA00022692"/>
    </source>
</evidence>
<reference evidence="14 15" key="1">
    <citation type="submission" date="2024-04" db="EMBL/GenBank/DDBJ databases">
        <authorList>
            <consortium name="Genoscope - CEA"/>
            <person name="William W."/>
        </authorList>
    </citation>
    <scope>NUCLEOTIDE SEQUENCE [LARGE SCALE GENOMIC DNA]</scope>
</reference>
<dbReference type="InterPro" id="IPR006029">
    <property type="entry name" value="Neurotrans-gated_channel_TM"/>
</dbReference>
<dbReference type="AlphaFoldDB" id="A0AAV2H5I9"/>
<keyword evidence="10 11" id="KW-0407">Ion channel</keyword>
<evidence type="ECO:0000256" key="3">
    <source>
        <dbReference type="ARBA" id="ARBA00022448"/>
    </source>
</evidence>
<dbReference type="Gene3D" id="1.20.58.390">
    <property type="entry name" value="Neurotransmitter-gated ion-channel transmembrane domain"/>
    <property type="match status" value="1"/>
</dbReference>
<dbReference type="InterPro" id="IPR036734">
    <property type="entry name" value="Neur_chan_lig-bd_sf"/>
</dbReference>
<keyword evidence="9 11" id="KW-0472">Membrane</keyword>
<evidence type="ECO:0000256" key="2">
    <source>
        <dbReference type="ARBA" id="ARBA00004236"/>
    </source>
</evidence>
<evidence type="ECO:0000256" key="4">
    <source>
        <dbReference type="ARBA" id="ARBA00022475"/>
    </source>
</evidence>
<dbReference type="CDD" id="cd19049">
    <property type="entry name" value="LGIC_TM_anion"/>
    <property type="match status" value="1"/>
</dbReference>
<comment type="subcellular location">
    <subcellularLocation>
        <location evidence="2">Cell membrane</location>
    </subcellularLocation>
    <subcellularLocation>
        <location evidence="1">Membrane</location>
        <topology evidence="1">Multi-pass membrane protein</topology>
    </subcellularLocation>
</comment>
<evidence type="ECO:0000256" key="10">
    <source>
        <dbReference type="ARBA" id="ARBA00023303"/>
    </source>
</evidence>
<protein>
    <submittedName>
        <fullName evidence="14">Uncharacterized protein</fullName>
    </submittedName>
</protein>
<accession>A0AAV2H5I9</accession>
<dbReference type="PROSITE" id="PS00236">
    <property type="entry name" value="NEUROTR_ION_CHANNEL"/>
    <property type="match status" value="1"/>
</dbReference>
<evidence type="ECO:0000313" key="14">
    <source>
        <dbReference type="EMBL" id="CAL1527494.1"/>
    </source>
</evidence>
<keyword evidence="7 11" id="KW-1133">Transmembrane helix</keyword>
<dbReference type="GO" id="GO:0005230">
    <property type="term" value="F:extracellular ligand-gated monoatomic ion channel activity"/>
    <property type="evidence" value="ECO:0007669"/>
    <property type="project" value="InterPro"/>
</dbReference>
<feature type="domain" description="Neurotransmitter-gated ion-channel transmembrane" evidence="13">
    <location>
        <begin position="173"/>
        <end position="256"/>
    </location>
</feature>
<dbReference type="Pfam" id="PF02931">
    <property type="entry name" value="Neur_chan_LBD"/>
    <property type="match status" value="1"/>
</dbReference>
<evidence type="ECO:0000256" key="8">
    <source>
        <dbReference type="ARBA" id="ARBA00023065"/>
    </source>
</evidence>
<dbReference type="EMBL" id="CAXITT010000018">
    <property type="protein sequence ID" value="CAL1527494.1"/>
    <property type="molecule type" value="Genomic_DNA"/>
</dbReference>
<dbReference type="NCBIfam" id="TIGR00860">
    <property type="entry name" value="LIC"/>
    <property type="match status" value="1"/>
</dbReference>
<dbReference type="InterPro" id="IPR006028">
    <property type="entry name" value="GABAA/Glycine_rcpt"/>
</dbReference>
<dbReference type="InterPro" id="IPR006201">
    <property type="entry name" value="Neur_channel"/>
</dbReference>
<feature type="transmembrane region" description="Helical" evidence="11">
    <location>
        <begin position="166"/>
        <end position="188"/>
    </location>
</feature>
<dbReference type="InterPro" id="IPR036719">
    <property type="entry name" value="Neuro-gated_channel_TM_sf"/>
</dbReference>
<dbReference type="GO" id="GO:0004888">
    <property type="term" value="F:transmembrane signaling receptor activity"/>
    <property type="evidence" value="ECO:0007669"/>
    <property type="project" value="InterPro"/>
</dbReference>
<dbReference type="PANTHER" id="PTHR18945">
    <property type="entry name" value="NEUROTRANSMITTER GATED ION CHANNEL"/>
    <property type="match status" value="1"/>
</dbReference>
<gene>
    <name evidence="14" type="ORF">GSLYS_00001671001</name>
</gene>
<dbReference type="InterPro" id="IPR018000">
    <property type="entry name" value="Neurotransmitter_ion_chnl_CS"/>
</dbReference>
<comment type="caution">
    <text evidence="14">The sequence shown here is derived from an EMBL/GenBank/DDBJ whole genome shotgun (WGS) entry which is preliminary data.</text>
</comment>
<dbReference type="Proteomes" id="UP001497497">
    <property type="component" value="Unassembled WGS sequence"/>
</dbReference>
<evidence type="ECO:0000256" key="1">
    <source>
        <dbReference type="ARBA" id="ARBA00004141"/>
    </source>
</evidence>
<dbReference type="InterPro" id="IPR006202">
    <property type="entry name" value="Neur_chan_lig-bd"/>
</dbReference>
<organism evidence="14 15">
    <name type="scientific">Lymnaea stagnalis</name>
    <name type="common">Great pond snail</name>
    <name type="synonym">Helix stagnalis</name>
    <dbReference type="NCBI Taxonomy" id="6523"/>
    <lineage>
        <taxon>Eukaryota</taxon>
        <taxon>Metazoa</taxon>
        <taxon>Spiralia</taxon>
        <taxon>Lophotrochozoa</taxon>
        <taxon>Mollusca</taxon>
        <taxon>Gastropoda</taxon>
        <taxon>Heterobranchia</taxon>
        <taxon>Euthyneura</taxon>
        <taxon>Panpulmonata</taxon>
        <taxon>Hygrophila</taxon>
        <taxon>Lymnaeoidea</taxon>
        <taxon>Lymnaeidae</taxon>
        <taxon>Lymnaea</taxon>
    </lineage>
</organism>
<comment type="similarity">
    <text evidence="11">Belongs to the ligand-gated ion channel (TC 1.A.9) family.</text>
</comment>
<comment type="caution">
    <text evidence="11">Lacks conserved residue(s) required for the propagation of feature annotation.</text>
</comment>
<dbReference type="PRINTS" id="PR00252">
    <property type="entry name" value="NRIONCHANNEL"/>
</dbReference>
<dbReference type="InterPro" id="IPR038050">
    <property type="entry name" value="Neuro_actylchol_rec"/>
</dbReference>
<dbReference type="Gene3D" id="2.70.170.10">
    <property type="entry name" value="Neurotransmitter-gated ion-channel ligand-binding domain"/>
    <property type="match status" value="1"/>
</dbReference>
<feature type="domain" description="Neurotransmitter-gated ion-channel ligand-binding" evidence="12">
    <location>
        <begin position="1"/>
        <end position="138"/>
    </location>
</feature>
<keyword evidence="6" id="KW-0732">Signal</keyword>
<evidence type="ECO:0000256" key="9">
    <source>
        <dbReference type="ARBA" id="ARBA00023136"/>
    </source>
</evidence>
<evidence type="ECO:0000256" key="6">
    <source>
        <dbReference type="ARBA" id="ARBA00022729"/>
    </source>
</evidence>
<feature type="transmembrane region" description="Helical" evidence="11">
    <location>
        <begin position="231"/>
        <end position="253"/>
    </location>
</feature>
<sequence>QDFSLNLFVTQSWHDSRLQFHGLIDADHLELDSKLISRFWVPDLYFVNEKSSEFHDVTVPNTLLHLYRDGKVVYKMRISLTATCLMALHKFPMDAQVCSLYMKSFGYTNQSLQFQWSEHNPLTSQKRLEMSQFNLVGLDYRDCQDESDENDTFACLAVDLKLVRNVGFYMIQVYIPSVLVVVLSWVSFCLDVGSVPGRVSLGILTVLTITNMKTISVSSLPKVSYIKAIDVWMAACLTFVFCSLLEFAVVNAFSRRLIPAENTWTVALEYEPMQVNATGT</sequence>
<keyword evidence="5 11" id="KW-0812">Transmembrane</keyword>
<dbReference type="PRINTS" id="PR00253">
    <property type="entry name" value="GABAARECEPTR"/>
</dbReference>
<evidence type="ECO:0000256" key="7">
    <source>
        <dbReference type="ARBA" id="ARBA00022989"/>
    </source>
</evidence>
<feature type="non-terminal residue" evidence="14">
    <location>
        <position position="280"/>
    </location>
</feature>
<keyword evidence="4" id="KW-1003">Cell membrane</keyword>
<dbReference type="SUPFAM" id="SSF90112">
    <property type="entry name" value="Neurotransmitter-gated ion-channel transmembrane pore"/>
    <property type="match status" value="1"/>
</dbReference>
<keyword evidence="15" id="KW-1185">Reference proteome</keyword>
<keyword evidence="8 11" id="KW-0406">Ion transport</keyword>
<dbReference type="Pfam" id="PF02932">
    <property type="entry name" value="Neur_chan_memb"/>
    <property type="match status" value="1"/>
</dbReference>
<evidence type="ECO:0000259" key="13">
    <source>
        <dbReference type="Pfam" id="PF02932"/>
    </source>
</evidence>
<feature type="non-terminal residue" evidence="14">
    <location>
        <position position="1"/>
    </location>
</feature>
<evidence type="ECO:0000259" key="12">
    <source>
        <dbReference type="Pfam" id="PF02931"/>
    </source>
</evidence>
<evidence type="ECO:0000313" key="15">
    <source>
        <dbReference type="Proteomes" id="UP001497497"/>
    </source>
</evidence>
<keyword evidence="3 11" id="KW-0813">Transport</keyword>
<evidence type="ECO:0000256" key="11">
    <source>
        <dbReference type="RuleBase" id="RU000687"/>
    </source>
</evidence>
<dbReference type="SUPFAM" id="SSF63712">
    <property type="entry name" value="Nicotinic receptor ligand binding domain-like"/>
    <property type="match status" value="1"/>
</dbReference>
<name>A0AAV2H5I9_LYMST</name>
<proteinExistence type="inferred from homology"/>
<dbReference type="GO" id="GO:0005886">
    <property type="term" value="C:plasma membrane"/>
    <property type="evidence" value="ECO:0007669"/>
    <property type="project" value="UniProtKB-SubCell"/>
</dbReference>